<evidence type="ECO:0000256" key="3">
    <source>
        <dbReference type="PROSITE-ProRule" id="PRU00176"/>
    </source>
</evidence>
<dbReference type="SUPFAM" id="SSF54928">
    <property type="entry name" value="RNA-binding domain, RBD"/>
    <property type="match status" value="2"/>
</dbReference>
<evidence type="ECO:0000313" key="5">
    <source>
        <dbReference type="EMBL" id="JAU91227.1"/>
    </source>
</evidence>
<dbReference type="InterPro" id="IPR035979">
    <property type="entry name" value="RBD_domain_sf"/>
</dbReference>
<sequence length="207" mass="23086">MDGSANKKLKVIKKERGMKLKGCTAAIQEPKARDIGRIIVTGYDGHEDEDVKSALREHFASCGKITDVYIGGKIAYVYFVGEGAVDKALKLNGTEVAAGGWKVCAEPYPFWDHNPITAFIRGYDDTWLSDSEMEFAVREFFSSCGEVKDVSVYKEKGFCYVRIKGIDAAEKVRELDGSYFGNKAVVGLLTKPPRHSTHNRFRNYGPR</sequence>
<evidence type="ECO:0000256" key="2">
    <source>
        <dbReference type="ARBA" id="ARBA00022884"/>
    </source>
</evidence>
<dbReference type="Gene3D" id="3.30.70.330">
    <property type="match status" value="2"/>
</dbReference>
<feature type="domain" description="RRM" evidence="4">
    <location>
        <begin position="116"/>
        <end position="192"/>
    </location>
</feature>
<name>A0A1J3JFJ3_NOCCA</name>
<dbReference type="AlphaFoldDB" id="A0A1J3JFJ3"/>
<accession>A0A1J3JFJ3</accession>
<dbReference type="PANTHER" id="PTHR23236:SF119">
    <property type="entry name" value="NUCLEAR RNA-BINDING PROTEIN SART-3"/>
    <property type="match status" value="1"/>
</dbReference>
<dbReference type="PANTHER" id="PTHR23236">
    <property type="entry name" value="EUKARYOTIC TRANSLATION INITIATION FACTOR 4B/4H"/>
    <property type="match status" value="1"/>
</dbReference>
<dbReference type="GO" id="GO:0003723">
    <property type="term" value="F:RNA binding"/>
    <property type="evidence" value="ECO:0007669"/>
    <property type="project" value="UniProtKB-UniRule"/>
</dbReference>
<dbReference type="InterPro" id="IPR000504">
    <property type="entry name" value="RRM_dom"/>
</dbReference>
<keyword evidence="2 3" id="KW-0694">RNA-binding</keyword>
<evidence type="ECO:0000256" key="1">
    <source>
        <dbReference type="ARBA" id="ARBA00022737"/>
    </source>
</evidence>
<dbReference type="Pfam" id="PF14605">
    <property type="entry name" value="Nup35_RRM_2"/>
    <property type="match status" value="1"/>
</dbReference>
<protein>
    <submittedName>
        <fullName evidence="5">Nucleolin 1</fullName>
    </submittedName>
</protein>
<dbReference type="EMBL" id="GEVM01014711">
    <property type="protein sequence ID" value="JAU91227.1"/>
    <property type="molecule type" value="Transcribed_RNA"/>
</dbReference>
<dbReference type="InterPro" id="IPR012677">
    <property type="entry name" value="Nucleotide-bd_a/b_plait_sf"/>
</dbReference>
<dbReference type="PROSITE" id="PS50102">
    <property type="entry name" value="RRM"/>
    <property type="match status" value="1"/>
</dbReference>
<evidence type="ECO:0000259" key="4">
    <source>
        <dbReference type="PROSITE" id="PS50102"/>
    </source>
</evidence>
<keyword evidence="1" id="KW-0677">Repeat</keyword>
<gene>
    <name evidence="5" type="ORF">MP_TR25931_c0_g1_i1_g.75682</name>
</gene>
<proteinExistence type="predicted"/>
<reference evidence="5" key="1">
    <citation type="submission" date="2016-07" db="EMBL/GenBank/DDBJ databases">
        <title>De novo transcriptome assembly of four accessions of the metal hyperaccumulator plant Noccaea caerulescens.</title>
        <authorList>
            <person name="Blande D."/>
            <person name="Halimaa P."/>
            <person name="Tervahauta A.I."/>
            <person name="Aarts M.G."/>
            <person name="Karenlampi S.O."/>
        </authorList>
    </citation>
    <scope>NUCLEOTIDE SEQUENCE</scope>
</reference>
<organism evidence="5">
    <name type="scientific">Noccaea caerulescens</name>
    <name type="common">Alpine penny-cress</name>
    <name type="synonym">Thlaspi caerulescens</name>
    <dbReference type="NCBI Taxonomy" id="107243"/>
    <lineage>
        <taxon>Eukaryota</taxon>
        <taxon>Viridiplantae</taxon>
        <taxon>Streptophyta</taxon>
        <taxon>Embryophyta</taxon>
        <taxon>Tracheophyta</taxon>
        <taxon>Spermatophyta</taxon>
        <taxon>Magnoliopsida</taxon>
        <taxon>eudicotyledons</taxon>
        <taxon>Gunneridae</taxon>
        <taxon>Pentapetalae</taxon>
        <taxon>rosids</taxon>
        <taxon>malvids</taxon>
        <taxon>Brassicales</taxon>
        <taxon>Brassicaceae</taxon>
        <taxon>Coluteocarpeae</taxon>
        <taxon>Noccaea</taxon>
    </lineage>
</organism>
<dbReference type="Pfam" id="PF00076">
    <property type="entry name" value="RRM_1"/>
    <property type="match status" value="1"/>
</dbReference>